<keyword evidence="3" id="KW-1185">Reference proteome</keyword>
<dbReference type="EMBL" id="QRBF01000001">
    <property type="protein sequence ID" value="RDS85944.1"/>
    <property type="molecule type" value="Genomic_DNA"/>
</dbReference>
<comment type="caution">
    <text evidence="2">The sequence shown here is derived from an EMBL/GenBank/DDBJ whole genome shotgun (WGS) entry which is preliminary data.</text>
</comment>
<sequence length="249" mass="26546">MHRTIIRVLGAALVLAFCGTASAQDQPAPSSSAHTTFGGWLHAVGSHAAQVGKQIVGGHGVSNAGAPGAGGGPLYQPENGAGSFRGLFASQSHDLAKQGRLQWPRAALTFETYGVHQDCWTVRATIWTNATTSTVETFQTCLDAPLTHTDDTGQATTTTRNVAFFSKLLNAQVMYGRPTTGALRTTGPNPPRSLFNVDVPTDLYERVNQAVINAAWVSGFYGQSDEAYTSIFYDDRLWIAGFNPQGNRG</sequence>
<keyword evidence="1" id="KW-0732">Signal</keyword>
<reference evidence="2 3" key="1">
    <citation type="submission" date="2018-07" db="EMBL/GenBank/DDBJ databases">
        <title>Dyella monticola sp. nov. and Dyella psychrodurans sp. nov. isolated from monsoon evergreen broad-leaved forest soil of Dinghu Mountain, China.</title>
        <authorList>
            <person name="Gao Z."/>
            <person name="Qiu L."/>
        </authorList>
    </citation>
    <scope>NUCLEOTIDE SEQUENCE [LARGE SCALE GENOMIC DNA]</scope>
    <source>
        <strain evidence="2 3">4MSK11</strain>
    </source>
</reference>
<feature type="signal peptide" evidence="1">
    <location>
        <begin position="1"/>
        <end position="23"/>
    </location>
</feature>
<feature type="chain" id="PRO_5017058786" evidence="1">
    <location>
        <begin position="24"/>
        <end position="249"/>
    </location>
</feature>
<evidence type="ECO:0000256" key="1">
    <source>
        <dbReference type="SAM" id="SignalP"/>
    </source>
</evidence>
<evidence type="ECO:0000313" key="3">
    <source>
        <dbReference type="Proteomes" id="UP000255334"/>
    </source>
</evidence>
<gene>
    <name evidence="2" type="ORF">DWU99_01300</name>
</gene>
<name>A0A370XBY1_9GAMM</name>
<accession>A0A370XBY1</accession>
<organism evidence="2 3">
    <name type="scientific">Dyella psychrodurans</name>
    <dbReference type="NCBI Taxonomy" id="1927960"/>
    <lineage>
        <taxon>Bacteria</taxon>
        <taxon>Pseudomonadati</taxon>
        <taxon>Pseudomonadota</taxon>
        <taxon>Gammaproteobacteria</taxon>
        <taxon>Lysobacterales</taxon>
        <taxon>Rhodanobacteraceae</taxon>
        <taxon>Dyella</taxon>
    </lineage>
</organism>
<proteinExistence type="predicted"/>
<dbReference type="Proteomes" id="UP000255334">
    <property type="component" value="Unassembled WGS sequence"/>
</dbReference>
<protein>
    <submittedName>
        <fullName evidence="2">Uncharacterized protein</fullName>
    </submittedName>
</protein>
<evidence type="ECO:0000313" key="2">
    <source>
        <dbReference type="EMBL" id="RDS85944.1"/>
    </source>
</evidence>
<dbReference type="AlphaFoldDB" id="A0A370XBY1"/>
<dbReference type="RefSeq" id="WP_115476195.1">
    <property type="nucleotide sequence ID" value="NZ_QRBF01000001.1"/>
</dbReference>
<dbReference type="OrthoDB" id="5995203at2"/>